<dbReference type="SMART" id="SM00270">
    <property type="entry name" value="ChtBD1"/>
    <property type="match status" value="1"/>
</dbReference>
<dbReference type="InterPro" id="IPR036861">
    <property type="entry name" value="Endochitinase-like_sf"/>
</dbReference>
<sequence length="1451" mass="163893">MPAALVPPNTILIEHMTSNYSAKAYTRGNDGNDCTASIEFTSVSDRRPSENEPGLTERARSYERYVEGTYCAVNENGTPNRKLIVQVKDPIVFDYEEWQCTVTPGERNSDDIVVVEKPNFNPRLNWLVEFDRQRKDFRLVRNLSLTALYSIVTPFYRTALTCHAPEFTRKELFKNLDNITSAVPYTPFGFTLVKTYERDTPGGLLGNKSKLVYPELKQIVTDLYGRTDSRITYPLEKDYMCPKNGLMSFHNTSNTGEETVEFAFTDLQKNVRKVCFGDEDDQWITYNSVMATNGLSEEDAKRVLTSFCGTFYPIFSNAFRDFQEGGHGGKNGLRLTPGPETALYFEHDLFNILPNDCRSNNCTGVDQNTRVIKTIETQTPRFVIQMPRQSEIRPFRISDVNPAFSPPPCPFGETCDPAILGYHGMEGYTTLLPDYRLTKEFYSEFVDMLRLFHKVEFKAVSVNQKIYTYNREPLARRVRDDGRCGKNFLAPNGNIGECDPNSDLHCCSQYGWCGQGESHCSFAGVDYKEPEGASKNPSATLTCGDGFNASRIVYIANSLCETHIHENRSDYWCNTDEGRFKPIKVDFVPPYLRNKSAESGENTHLNSAMFTITMRPNKGGFFVPGMPCLWRVYLCGTKPRSNVDLLKEVVLVDTTEAWDPALYDVFNIRGHKYGFKTSGQPPHNGDGYDRTTLRFPEGYTGFGNKIIRPHRCPFGFEIGNREDMWNVNHHDVDANFQGGANMPRDIPNGIVDGILKAGEKFPDPKAIKIVSMNRVVNSPLCSCVKIPNTCALPQEYRYLKSYKPRETNLELGVKLQKYQTSIVNSLGFHEMSMWRFFNVKTVGYCEIMGIRSPYVLPITEILGQMCLEEDRFSSLHVHNAQNGEEINMVAIHNDTLRGQPVVDFVSDPLMYASVVLKPVVGEGLANYYHVTCEGLPTECSVNSRLEKQNAWKIILRDKNDGLNNVVISYMIEAGEFSNIEIFHNSSGEATHVVLMENGVWSAVGRETFLNITVNDTIGNAFLVDKTFFHQFQLIQCGWAGILSVPELTSDKEAVFGLNPHMCEETEGVIVDITRVGEQLVSCTVKTKGLCNLLPTVSFNARYKIETGSERSERVYEGRVTCADYHIERTNLNKNGVHGWCNFENNRKTTLTRSIGVDERLIACKVLFPNHREIMHIEALNQLTYQCVKKPTHYKPTVETSFTDDILTVGCLYPDYLEDNICNLDEKDDDVAMILHFDSSFETRKSVFLGVASHTGVCNVPKFLGRFTSGLEDVQCHTSSGRKILTVNIHGPTLYKSFADVVGAKLSVSCAKTADIVTGVDLNSTNDIGDIKTHNVKEVPLIEWYKYMIHLQMIEELNKVVTVKHHPSSRQKSFKHWSNFLFANNKYSDYTNETTKRFLGYVAVGLLVILIVAALVIIGSFLLLLAKKKMVIKRKKKSHLSISKSGFQMSAL</sequence>
<proteinExistence type="predicted"/>
<name>A0A9Q1BB55_HOLLE</name>
<feature type="transmembrane region" description="Helical" evidence="2">
    <location>
        <begin position="1397"/>
        <end position="1425"/>
    </location>
</feature>
<comment type="caution">
    <text evidence="4">The sequence shown here is derived from an EMBL/GenBank/DDBJ whole genome shotgun (WGS) entry which is preliminary data.</text>
</comment>
<keyword evidence="2" id="KW-0472">Membrane</keyword>
<dbReference type="Proteomes" id="UP001152320">
    <property type="component" value="Unassembled WGS sequence"/>
</dbReference>
<evidence type="ECO:0000313" key="4">
    <source>
        <dbReference type="EMBL" id="KAJ8018604.1"/>
    </source>
</evidence>
<feature type="domain" description="Chitin-binding type-1" evidence="3">
    <location>
        <begin position="483"/>
        <end position="529"/>
    </location>
</feature>
<evidence type="ECO:0000256" key="2">
    <source>
        <dbReference type="SAM" id="Phobius"/>
    </source>
</evidence>
<dbReference type="Gene3D" id="3.30.60.10">
    <property type="entry name" value="Endochitinase-like"/>
    <property type="match status" value="1"/>
</dbReference>
<dbReference type="CDD" id="cd10909">
    <property type="entry name" value="ChtBD1_GH18_2"/>
    <property type="match status" value="1"/>
</dbReference>
<evidence type="ECO:0000256" key="1">
    <source>
        <dbReference type="ARBA" id="ARBA00022669"/>
    </source>
</evidence>
<dbReference type="GO" id="GO:0008061">
    <property type="term" value="F:chitin binding"/>
    <property type="evidence" value="ECO:0007669"/>
    <property type="project" value="UniProtKB-KW"/>
</dbReference>
<keyword evidence="2" id="KW-1133">Transmembrane helix</keyword>
<keyword evidence="2" id="KW-0812">Transmembrane</keyword>
<keyword evidence="1" id="KW-0147">Chitin-binding</keyword>
<gene>
    <name evidence="4" type="ORF">HOLleu_43311</name>
</gene>
<dbReference type="InterPro" id="IPR001002">
    <property type="entry name" value="Chitin-bd_1"/>
</dbReference>
<dbReference type="EMBL" id="JAIZAY010000267">
    <property type="protein sequence ID" value="KAJ8018604.1"/>
    <property type="molecule type" value="Genomic_DNA"/>
</dbReference>
<organism evidence="4 5">
    <name type="scientific">Holothuria leucospilota</name>
    <name type="common">Black long sea cucumber</name>
    <name type="synonym">Mertensiothuria leucospilota</name>
    <dbReference type="NCBI Taxonomy" id="206669"/>
    <lineage>
        <taxon>Eukaryota</taxon>
        <taxon>Metazoa</taxon>
        <taxon>Echinodermata</taxon>
        <taxon>Eleutherozoa</taxon>
        <taxon>Echinozoa</taxon>
        <taxon>Holothuroidea</taxon>
        <taxon>Aspidochirotacea</taxon>
        <taxon>Aspidochirotida</taxon>
        <taxon>Holothuriidae</taxon>
        <taxon>Holothuria</taxon>
    </lineage>
</organism>
<evidence type="ECO:0000259" key="3">
    <source>
        <dbReference type="SMART" id="SM00270"/>
    </source>
</evidence>
<protein>
    <recommendedName>
        <fullName evidence="3">Chitin-binding type-1 domain-containing protein</fullName>
    </recommendedName>
</protein>
<accession>A0A9Q1BB55</accession>
<keyword evidence="5" id="KW-1185">Reference proteome</keyword>
<reference evidence="4" key="1">
    <citation type="submission" date="2021-10" db="EMBL/GenBank/DDBJ databases">
        <title>Tropical sea cucumber genome reveals ecological adaptation and Cuvierian tubules defense mechanism.</title>
        <authorList>
            <person name="Chen T."/>
        </authorList>
    </citation>
    <scope>NUCLEOTIDE SEQUENCE</scope>
    <source>
        <strain evidence="4">Nanhai2018</strain>
        <tissue evidence="4">Muscle</tissue>
    </source>
</reference>
<dbReference type="SUPFAM" id="SSF57016">
    <property type="entry name" value="Plant lectins/antimicrobial peptides"/>
    <property type="match status" value="1"/>
</dbReference>
<evidence type="ECO:0000313" key="5">
    <source>
        <dbReference type="Proteomes" id="UP001152320"/>
    </source>
</evidence>